<keyword evidence="2" id="KW-0812">Transmembrane</keyword>
<name>A0A1E1XMR0_AMBSC</name>
<protein>
    <submittedName>
        <fullName evidence="3">Putative conserved secreted protein</fullName>
    </submittedName>
</protein>
<proteinExistence type="evidence at transcript level"/>
<evidence type="ECO:0000256" key="1">
    <source>
        <dbReference type="SAM" id="MobiDB-lite"/>
    </source>
</evidence>
<feature type="compositionally biased region" description="Low complexity" evidence="1">
    <location>
        <begin position="57"/>
        <end position="69"/>
    </location>
</feature>
<feature type="non-terminal residue" evidence="3">
    <location>
        <position position="318"/>
    </location>
</feature>
<evidence type="ECO:0000256" key="2">
    <source>
        <dbReference type="SAM" id="Phobius"/>
    </source>
</evidence>
<feature type="region of interest" description="Disordered" evidence="1">
    <location>
        <begin position="50"/>
        <end position="77"/>
    </location>
</feature>
<reference evidence="3" key="2">
    <citation type="journal article" date="2017" name="Front. Cell. Infect. Microbiol.">
        <title>Analysis of the Salivary Gland Transcriptome of Unfed and Partially Fed Amblyomma sculptum Ticks and Descriptive Proteome of the Saliva.</title>
        <authorList>
            <person name="Esteves E."/>
            <person name="Maruyama S.R."/>
            <person name="Kawahara R."/>
            <person name="Fujita A."/>
            <person name="Martins L.A."/>
            <person name="Righi A.A."/>
            <person name="Costa F.B."/>
            <person name="Palmisano G."/>
            <person name="Labruna M.B."/>
            <person name="Sa-Nunes A."/>
            <person name="Ribeiro J.M.C."/>
            <person name="Fogaca A.C."/>
        </authorList>
    </citation>
    <scope>NUCLEOTIDE SEQUENCE</scope>
</reference>
<sequence>MLIVIFLLCVPAAALPLAVERTDNGTIIVSQSVVVSRGKTTNISSNVIIRTNNRKPNASSAENASATSTPQKRPSASASAILTAFTRNVTAKPARETTARSWNGAWVETSGTLARQKTEPFESTVESFLDVFRKTAASASKSSKGTYTSLSVKPRTSSHSKFMAGIARLFQRGSTSRAPRRPITAPLLAVEMLRDAFQIDHGWVHRQRVRRRVFEVTTEVNNTIEPLVPDLDKDTRMVILLLIAVLLLALSSIMSYQPPADHPYCIRLNPAGPVLYERVPTSDCWDAASIYHRNLEPRDKRFISLVRTKTLVSRMVRR</sequence>
<accession>A0A1E1XMR0</accession>
<organism evidence="3">
    <name type="scientific">Amblyomma sculptum</name>
    <name type="common">Tick</name>
    <dbReference type="NCBI Taxonomy" id="1581419"/>
    <lineage>
        <taxon>Eukaryota</taxon>
        <taxon>Metazoa</taxon>
        <taxon>Ecdysozoa</taxon>
        <taxon>Arthropoda</taxon>
        <taxon>Chelicerata</taxon>
        <taxon>Arachnida</taxon>
        <taxon>Acari</taxon>
        <taxon>Parasitiformes</taxon>
        <taxon>Ixodida</taxon>
        <taxon>Ixodoidea</taxon>
        <taxon>Ixodidae</taxon>
        <taxon>Amblyomminae</taxon>
        <taxon>Amblyomma</taxon>
    </lineage>
</organism>
<keyword evidence="2" id="KW-0472">Membrane</keyword>
<feature type="transmembrane region" description="Helical" evidence="2">
    <location>
        <begin position="237"/>
        <end position="256"/>
    </location>
</feature>
<dbReference type="EMBL" id="GFAA01002909">
    <property type="protein sequence ID" value="JAU00526.1"/>
    <property type="molecule type" value="mRNA"/>
</dbReference>
<reference evidence="3" key="1">
    <citation type="submission" date="2016-09" db="EMBL/GenBank/DDBJ databases">
        <authorList>
            <person name="Capua I."/>
            <person name="De Benedictis P."/>
            <person name="Joannis T."/>
            <person name="Lombin L.H."/>
            <person name="Cattoli G."/>
        </authorList>
    </citation>
    <scope>NUCLEOTIDE SEQUENCE</scope>
</reference>
<dbReference type="AlphaFoldDB" id="A0A1E1XMR0"/>
<evidence type="ECO:0000313" key="3">
    <source>
        <dbReference type="EMBL" id="JAU00526.1"/>
    </source>
</evidence>
<keyword evidence="2" id="KW-1133">Transmembrane helix</keyword>